<comment type="similarity">
    <text evidence="1">Belongs to the YoeB family.</text>
</comment>
<dbReference type="InterPro" id="IPR035093">
    <property type="entry name" value="RelE/ParE_toxin_dom_sf"/>
</dbReference>
<dbReference type="PANTHER" id="PTHR38039">
    <property type="entry name" value="TOXIN YOEB"/>
    <property type="match status" value="1"/>
</dbReference>
<protein>
    <recommendedName>
        <fullName evidence="6">Putative mRNA interferase YoeB</fullName>
    </recommendedName>
</protein>
<evidence type="ECO:0000256" key="2">
    <source>
        <dbReference type="ARBA" id="ARBA00022649"/>
    </source>
</evidence>
<dbReference type="EMBL" id="FNZR01000002">
    <property type="protein sequence ID" value="SEK78188.1"/>
    <property type="molecule type" value="Genomic_DNA"/>
</dbReference>
<dbReference type="RefSeq" id="WP_262497313.1">
    <property type="nucleotide sequence ID" value="NZ_FNZR01000002.1"/>
</dbReference>
<dbReference type="SUPFAM" id="SSF143011">
    <property type="entry name" value="RelE-like"/>
    <property type="match status" value="1"/>
</dbReference>
<organism evidence="7 8">
    <name type="scientific">Parapedobacter koreensis</name>
    <dbReference type="NCBI Taxonomy" id="332977"/>
    <lineage>
        <taxon>Bacteria</taxon>
        <taxon>Pseudomonadati</taxon>
        <taxon>Bacteroidota</taxon>
        <taxon>Sphingobacteriia</taxon>
        <taxon>Sphingobacteriales</taxon>
        <taxon>Sphingobacteriaceae</taxon>
        <taxon>Parapedobacter</taxon>
    </lineage>
</organism>
<accession>A0A1H7JU74</accession>
<dbReference type="STRING" id="332977.SAMN05421740_102678"/>
<dbReference type="PANTHER" id="PTHR38039:SF1">
    <property type="entry name" value="TOXIN YOEB"/>
    <property type="match status" value="1"/>
</dbReference>
<dbReference type="Gene3D" id="3.30.2310.20">
    <property type="entry name" value="RelE-like"/>
    <property type="match status" value="1"/>
</dbReference>
<evidence type="ECO:0000256" key="6">
    <source>
        <dbReference type="ARBA" id="ARBA00030388"/>
    </source>
</evidence>
<dbReference type="GO" id="GO:0045892">
    <property type="term" value="P:negative regulation of DNA-templated transcription"/>
    <property type="evidence" value="ECO:0007669"/>
    <property type="project" value="TreeGrafter"/>
</dbReference>
<evidence type="ECO:0000256" key="5">
    <source>
        <dbReference type="ARBA" id="ARBA00022801"/>
    </source>
</evidence>
<keyword evidence="4" id="KW-0255">Endonuclease</keyword>
<evidence type="ECO:0000256" key="3">
    <source>
        <dbReference type="ARBA" id="ARBA00022722"/>
    </source>
</evidence>
<proteinExistence type="inferred from homology"/>
<dbReference type="Pfam" id="PF06769">
    <property type="entry name" value="YoeB_toxin"/>
    <property type="match status" value="1"/>
</dbReference>
<dbReference type="AlphaFoldDB" id="A0A1H7JU74"/>
<keyword evidence="8" id="KW-1185">Reference proteome</keyword>
<dbReference type="Proteomes" id="UP000198916">
    <property type="component" value="Unassembled WGS sequence"/>
</dbReference>
<dbReference type="NCBIfam" id="TIGR02116">
    <property type="entry name" value="toxin_Txe_YoeB"/>
    <property type="match status" value="1"/>
</dbReference>
<keyword evidence="5" id="KW-0378">Hydrolase</keyword>
<gene>
    <name evidence="7" type="ORF">SAMN05421740_102678</name>
</gene>
<dbReference type="InterPro" id="IPR009614">
    <property type="entry name" value="YoeB_toxin"/>
</dbReference>
<sequence>MEIDYSEQAMADIACWKKSGNLAIQKKISRLISSIQENPYNGIGKPEALKYELSGKWSRRITDEHRIVYEVLNDRIRIHSVKGHYWK</sequence>
<reference evidence="8" key="1">
    <citation type="submission" date="2016-10" db="EMBL/GenBank/DDBJ databases">
        <authorList>
            <person name="Varghese N."/>
            <person name="Submissions S."/>
        </authorList>
    </citation>
    <scope>NUCLEOTIDE SEQUENCE [LARGE SCALE GENOMIC DNA]</scope>
    <source>
        <strain evidence="8">Jip14</strain>
    </source>
</reference>
<evidence type="ECO:0000256" key="1">
    <source>
        <dbReference type="ARBA" id="ARBA00008172"/>
    </source>
</evidence>
<dbReference type="GO" id="GO:0016787">
    <property type="term" value="F:hydrolase activity"/>
    <property type="evidence" value="ECO:0007669"/>
    <property type="project" value="UniProtKB-KW"/>
</dbReference>
<keyword evidence="2" id="KW-1277">Toxin-antitoxin system</keyword>
<evidence type="ECO:0000313" key="8">
    <source>
        <dbReference type="Proteomes" id="UP000198916"/>
    </source>
</evidence>
<evidence type="ECO:0000313" key="7">
    <source>
        <dbReference type="EMBL" id="SEK78188.1"/>
    </source>
</evidence>
<name>A0A1H7JU74_9SPHI</name>
<evidence type="ECO:0000256" key="4">
    <source>
        <dbReference type="ARBA" id="ARBA00022759"/>
    </source>
</evidence>
<keyword evidence="3" id="KW-0540">Nuclease</keyword>
<dbReference type="GO" id="GO:0006401">
    <property type="term" value="P:RNA catabolic process"/>
    <property type="evidence" value="ECO:0007669"/>
    <property type="project" value="InterPro"/>
</dbReference>
<dbReference type="GO" id="GO:0004519">
    <property type="term" value="F:endonuclease activity"/>
    <property type="evidence" value="ECO:0007669"/>
    <property type="project" value="UniProtKB-KW"/>
</dbReference>